<comment type="caution">
    <text evidence="1">The sequence shown here is derived from an EMBL/GenBank/DDBJ whole genome shotgun (WGS) entry which is preliminary data.</text>
</comment>
<evidence type="ECO:0000313" key="1">
    <source>
        <dbReference type="EMBL" id="OLO55962.1"/>
    </source>
</evidence>
<dbReference type="AlphaFoldDB" id="A0A1Q8W343"/>
<dbReference type="EMBL" id="MSKM01000001">
    <property type="protein sequence ID" value="OLO55962.1"/>
    <property type="molecule type" value="Genomic_DNA"/>
</dbReference>
<accession>A0A1Q8W343</accession>
<sequence>MGFIMLPMTSNPIRFADLDQEVSGVVRAELGRARISQGEMASEIGMHPNVFGRKCRGQVAFSPAELAVVAEHLGLTAATLTADAEERFFNTSTGSHVMDTAFAASSPSATSGEEVA</sequence>
<organism evidence="1 2">
    <name type="scientific">Actinomyces oris</name>
    <dbReference type="NCBI Taxonomy" id="544580"/>
    <lineage>
        <taxon>Bacteria</taxon>
        <taxon>Bacillati</taxon>
        <taxon>Actinomycetota</taxon>
        <taxon>Actinomycetes</taxon>
        <taxon>Actinomycetales</taxon>
        <taxon>Actinomycetaceae</taxon>
        <taxon>Actinomyces</taxon>
    </lineage>
</organism>
<name>A0A1Q8W343_9ACTO</name>
<protein>
    <recommendedName>
        <fullName evidence="3">HTH cro/C1-type domain-containing protein</fullName>
    </recommendedName>
</protein>
<dbReference type="InterPro" id="IPR010982">
    <property type="entry name" value="Lambda_DNA-bd_dom_sf"/>
</dbReference>
<reference evidence="1 2" key="1">
    <citation type="submission" date="2016-12" db="EMBL/GenBank/DDBJ databases">
        <title>Genomic comparison of strains in the 'Actinomyces naeslundii' group.</title>
        <authorList>
            <person name="Mughal S.R."/>
            <person name="Do T."/>
            <person name="Gilbert S.C."/>
            <person name="Witherden E.A."/>
            <person name="Didelot X."/>
            <person name="Beighton D."/>
        </authorList>
    </citation>
    <scope>NUCLEOTIDE SEQUENCE [LARGE SCALE GENOMIC DNA]</scope>
    <source>
        <strain evidence="1 2">MMRCO6-1</strain>
    </source>
</reference>
<dbReference type="CDD" id="cd00093">
    <property type="entry name" value="HTH_XRE"/>
    <property type="match status" value="1"/>
</dbReference>
<evidence type="ECO:0000313" key="2">
    <source>
        <dbReference type="Proteomes" id="UP000185772"/>
    </source>
</evidence>
<dbReference type="InterPro" id="IPR001387">
    <property type="entry name" value="Cro/C1-type_HTH"/>
</dbReference>
<evidence type="ECO:0008006" key="3">
    <source>
        <dbReference type="Google" id="ProtNLM"/>
    </source>
</evidence>
<dbReference type="SUPFAM" id="SSF47413">
    <property type="entry name" value="lambda repressor-like DNA-binding domains"/>
    <property type="match status" value="1"/>
</dbReference>
<proteinExistence type="predicted"/>
<dbReference type="Proteomes" id="UP000185772">
    <property type="component" value="Unassembled WGS sequence"/>
</dbReference>
<dbReference type="GO" id="GO:0003677">
    <property type="term" value="F:DNA binding"/>
    <property type="evidence" value="ECO:0007669"/>
    <property type="project" value="InterPro"/>
</dbReference>
<gene>
    <name evidence="1" type="ORF">BKH27_00180</name>
</gene>